<keyword evidence="3" id="KW-1185">Reference proteome</keyword>
<evidence type="ECO:0000313" key="2">
    <source>
        <dbReference type="EMBL" id="GIY72053.1"/>
    </source>
</evidence>
<sequence length="90" mass="9763">MRSTEVRVSPGINENLSLSNTTRASGKFETAPKLGSSPKTATGNHISNLIRDRITNSSIDYVPACSAFTSSFLQFSMKNVPNELITENGR</sequence>
<dbReference type="AlphaFoldDB" id="A0AAV4VPL2"/>
<organism evidence="2 3">
    <name type="scientific">Caerostris extrusa</name>
    <name type="common">Bark spider</name>
    <name type="synonym">Caerostris bankana</name>
    <dbReference type="NCBI Taxonomy" id="172846"/>
    <lineage>
        <taxon>Eukaryota</taxon>
        <taxon>Metazoa</taxon>
        <taxon>Ecdysozoa</taxon>
        <taxon>Arthropoda</taxon>
        <taxon>Chelicerata</taxon>
        <taxon>Arachnida</taxon>
        <taxon>Araneae</taxon>
        <taxon>Araneomorphae</taxon>
        <taxon>Entelegynae</taxon>
        <taxon>Araneoidea</taxon>
        <taxon>Araneidae</taxon>
        <taxon>Caerostris</taxon>
    </lineage>
</organism>
<dbReference type="Proteomes" id="UP001054945">
    <property type="component" value="Unassembled WGS sequence"/>
</dbReference>
<accession>A0AAV4VPL2</accession>
<proteinExistence type="predicted"/>
<feature type="compositionally biased region" description="Polar residues" evidence="1">
    <location>
        <begin position="12"/>
        <end position="24"/>
    </location>
</feature>
<comment type="caution">
    <text evidence="2">The sequence shown here is derived from an EMBL/GenBank/DDBJ whole genome shotgun (WGS) entry which is preliminary data.</text>
</comment>
<gene>
    <name evidence="2" type="ORF">CEXT_94931</name>
</gene>
<protein>
    <submittedName>
        <fullName evidence="2">Uncharacterized protein</fullName>
    </submittedName>
</protein>
<evidence type="ECO:0000313" key="3">
    <source>
        <dbReference type="Proteomes" id="UP001054945"/>
    </source>
</evidence>
<name>A0AAV4VPL2_CAEEX</name>
<feature type="region of interest" description="Disordered" evidence="1">
    <location>
        <begin position="1"/>
        <end position="44"/>
    </location>
</feature>
<dbReference type="EMBL" id="BPLR01014893">
    <property type="protein sequence ID" value="GIY72053.1"/>
    <property type="molecule type" value="Genomic_DNA"/>
</dbReference>
<evidence type="ECO:0000256" key="1">
    <source>
        <dbReference type="SAM" id="MobiDB-lite"/>
    </source>
</evidence>
<reference evidence="2 3" key="1">
    <citation type="submission" date="2021-06" db="EMBL/GenBank/DDBJ databases">
        <title>Caerostris extrusa draft genome.</title>
        <authorList>
            <person name="Kono N."/>
            <person name="Arakawa K."/>
        </authorList>
    </citation>
    <scope>NUCLEOTIDE SEQUENCE [LARGE SCALE GENOMIC DNA]</scope>
</reference>